<dbReference type="InterPro" id="IPR036955">
    <property type="entry name" value="AP2/ERF_dom_sf"/>
</dbReference>
<evidence type="ECO:0000256" key="4">
    <source>
        <dbReference type="ARBA" id="ARBA00023163"/>
    </source>
</evidence>
<dbReference type="InterPro" id="IPR016177">
    <property type="entry name" value="DNA-bd_dom_sf"/>
</dbReference>
<sequence length="585" mass="64243">MGDSITSTYKGVRSRNGGRTWQVRLAYSLNDKKVRVPLGAHPSQEAAAHAYDRAYYRRSKTVEGVNLPEHMGPEVQDYLNRLTFEQVVEELQAIQVVTGASSFNNVEFTGNVFRAKLRFLGAGRERHCFPEELQAALHADLMLTLKFGRNARRNFTWEALSQIKAVNVQKLLMLHTAANSNVVDICRSLKQQVLEVSDDTLQFLASNRQKYPSSVWELPPHGSFSGLASSSPVSRLNESLAGAVVVTNVSAGTILFPVTRYTPLDPPSQPLHAGALPAKQVVPCLPAPERKATPRSAVNLNESKGGLRADLSTDVQDQPDVVTPDVLSPTTILDLEFWNSQILVDDDISLDEFPSVAKDVQEGSENTSPAGVPYAFLERYNSTLIRLHGALSGTGGALQSCEEDDGVEDGTDVIDRFKQLRAWFFKEWPHFHDRLGSYEDPEEHDLYLMSMNKMRRIFDPNFTACYSDDDVGGMPDLESHTGMDVDGDHCDGMIISPESMDLGSDLAHQQRVMHILDSIRALEQGLEERGRALPASSCHDIRMPRDGGGGDAGDSLEGVFPVPAGSVDEVLPEVLAMAKASAVEL</sequence>
<dbReference type="InterPro" id="IPR001471">
    <property type="entry name" value="AP2/ERF_dom"/>
</dbReference>
<reference evidence="7" key="1">
    <citation type="submission" date="2015-08" db="EMBL/GenBank/DDBJ databases">
        <authorList>
            <person name="Babu N.S."/>
            <person name="Beckwith C.J."/>
            <person name="Beseler K.G."/>
            <person name="Brison A."/>
            <person name="Carone J.V."/>
            <person name="Caskin T.P."/>
            <person name="Diamond M."/>
            <person name="Durham M.E."/>
            <person name="Foxe J.M."/>
            <person name="Go M."/>
            <person name="Henderson B.A."/>
            <person name="Jones I.B."/>
            <person name="McGettigan J.A."/>
            <person name="Micheletti S.J."/>
            <person name="Nasrallah M.E."/>
            <person name="Ortiz D."/>
            <person name="Piller C.R."/>
            <person name="Privatt S.R."/>
            <person name="Schneider S.L."/>
            <person name="Sharp S."/>
            <person name="Smith T.C."/>
            <person name="Stanton J.D."/>
            <person name="Ullery H.E."/>
            <person name="Wilson R.J."/>
            <person name="Serrano M.G."/>
            <person name="Buck G."/>
            <person name="Lee V."/>
            <person name="Wang Y."/>
            <person name="Carvalho R."/>
            <person name="Voegtly L."/>
            <person name="Shi R."/>
            <person name="Duckworth R."/>
            <person name="Johnson A."/>
            <person name="Loviza R."/>
            <person name="Walstead R."/>
            <person name="Shah Z."/>
            <person name="Kiflezghi M."/>
            <person name="Wade K."/>
            <person name="Ball S.L."/>
            <person name="Bradley K.W."/>
            <person name="Asai D.J."/>
            <person name="Bowman C.A."/>
            <person name="Russell D.A."/>
            <person name="Pope W.H."/>
            <person name="Jacobs-Sera D."/>
            <person name="Hendrix R.W."/>
            <person name="Hatfull G.F."/>
        </authorList>
    </citation>
    <scope>NUCLEOTIDE SEQUENCE</scope>
</reference>
<dbReference type="EMBL" id="GDKF01002492">
    <property type="protein sequence ID" value="JAT76130.1"/>
    <property type="molecule type" value="Transcribed_RNA"/>
</dbReference>
<feature type="domain" description="AP2/ERF" evidence="6">
    <location>
        <begin position="8"/>
        <end position="68"/>
    </location>
</feature>
<dbReference type="GO" id="GO:0003700">
    <property type="term" value="F:DNA-binding transcription factor activity"/>
    <property type="evidence" value="ECO:0007669"/>
    <property type="project" value="InterPro"/>
</dbReference>
<dbReference type="Gene3D" id="3.30.730.10">
    <property type="entry name" value="AP2/ERF domain"/>
    <property type="match status" value="1"/>
</dbReference>
<dbReference type="PROSITE" id="PS51032">
    <property type="entry name" value="AP2_ERF"/>
    <property type="match status" value="1"/>
</dbReference>
<evidence type="ECO:0000259" key="6">
    <source>
        <dbReference type="PROSITE" id="PS51032"/>
    </source>
</evidence>
<keyword evidence="3" id="KW-0238">DNA-binding</keyword>
<comment type="subcellular location">
    <subcellularLocation>
        <location evidence="1">Nucleus</location>
    </subcellularLocation>
</comment>
<evidence type="ECO:0000313" key="7">
    <source>
        <dbReference type="EMBL" id="JAT76130.1"/>
    </source>
</evidence>
<keyword evidence="2" id="KW-0805">Transcription regulation</keyword>
<keyword evidence="4" id="KW-0804">Transcription</keyword>
<evidence type="ECO:0000256" key="1">
    <source>
        <dbReference type="ARBA" id="ARBA00004123"/>
    </source>
</evidence>
<dbReference type="GO" id="GO:0005634">
    <property type="term" value="C:nucleus"/>
    <property type="evidence" value="ECO:0007669"/>
    <property type="project" value="UniProtKB-SubCell"/>
</dbReference>
<evidence type="ECO:0000256" key="2">
    <source>
        <dbReference type="ARBA" id="ARBA00023015"/>
    </source>
</evidence>
<gene>
    <name evidence="7" type="ORF">g.44318</name>
</gene>
<organism evidence="7">
    <name type="scientific">Auxenochlorella protothecoides</name>
    <name type="common">Green microalga</name>
    <name type="synonym">Chlorella protothecoides</name>
    <dbReference type="NCBI Taxonomy" id="3075"/>
    <lineage>
        <taxon>Eukaryota</taxon>
        <taxon>Viridiplantae</taxon>
        <taxon>Chlorophyta</taxon>
        <taxon>core chlorophytes</taxon>
        <taxon>Trebouxiophyceae</taxon>
        <taxon>Chlorellales</taxon>
        <taxon>Chlorellaceae</taxon>
        <taxon>Auxenochlorella</taxon>
    </lineage>
</organism>
<accession>A0A1D2AAA9</accession>
<name>A0A1D2AAA9_AUXPR</name>
<dbReference type="AlphaFoldDB" id="A0A1D2AAA9"/>
<dbReference type="GO" id="GO:0003677">
    <property type="term" value="F:DNA binding"/>
    <property type="evidence" value="ECO:0007669"/>
    <property type="project" value="UniProtKB-KW"/>
</dbReference>
<dbReference type="SUPFAM" id="SSF54171">
    <property type="entry name" value="DNA-binding domain"/>
    <property type="match status" value="1"/>
</dbReference>
<evidence type="ECO:0000256" key="5">
    <source>
        <dbReference type="ARBA" id="ARBA00023242"/>
    </source>
</evidence>
<protein>
    <recommendedName>
        <fullName evidence="6">AP2/ERF domain-containing protein</fullName>
    </recommendedName>
</protein>
<evidence type="ECO:0000256" key="3">
    <source>
        <dbReference type="ARBA" id="ARBA00023125"/>
    </source>
</evidence>
<keyword evidence="5" id="KW-0539">Nucleus</keyword>
<proteinExistence type="predicted"/>
<dbReference type="SMART" id="SM00380">
    <property type="entry name" value="AP2"/>
    <property type="match status" value="1"/>
</dbReference>